<evidence type="ECO:0000256" key="1">
    <source>
        <dbReference type="SAM" id="MobiDB-lite"/>
    </source>
</evidence>
<protein>
    <submittedName>
        <fullName evidence="2">Uncharacterized protein</fullName>
    </submittedName>
</protein>
<sequence length="371" mass="40748">MESRTRSGKRGPGEAFSAPTEKKQKLTVPEDENSPLTTPVIDSDTASEDVNTTGVDRKGKGKATDVDLAITPVSSVETHSNVEGVASTTPDLVEELPKLGVQLISNKISIPGHKTASHCDNDIDPSSYEVTLMQHEGIINPGYITDKAMTRLAKAVSLSSKEACKYPLPIAIRGEWGSLHSESAKYLCSNGVPICGTVVGQVTKTYFFNIDGKPVSRVNIGIKPLRSVDRVAYNDLMNLKSQPADTNGKREVIYAARFQTQFQRGETNQVCKTFDRVWDARTLYGPKGTVMKNLNPAFIAVNDVVMLEFAINRYKPRTDDHKNSGKVWSKWAVALELQDVILFCESPPSDEAGVQHKNLNKDGVQMEEECF</sequence>
<keyword evidence="3" id="KW-1185">Reference proteome</keyword>
<proteinExistence type="predicted"/>
<dbReference type="EMBL" id="SGPJ01000657">
    <property type="protein sequence ID" value="THG93458.1"/>
    <property type="molecule type" value="Genomic_DNA"/>
</dbReference>
<accession>A0A4S4K6M5</accession>
<evidence type="ECO:0000313" key="3">
    <source>
        <dbReference type="Proteomes" id="UP000309038"/>
    </source>
</evidence>
<organism evidence="2 3">
    <name type="scientific">Hermanssonia centrifuga</name>
    <dbReference type="NCBI Taxonomy" id="98765"/>
    <lineage>
        <taxon>Eukaryota</taxon>
        <taxon>Fungi</taxon>
        <taxon>Dikarya</taxon>
        <taxon>Basidiomycota</taxon>
        <taxon>Agaricomycotina</taxon>
        <taxon>Agaricomycetes</taxon>
        <taxon>Polyporales</taxon>
        <taxon>Meruliaceae</taxon>
        <taxon>Hermanssonia</taxon>
    </lineage>
</organism>
<name>A0A4S4K6M5_9APHY</name>
<feature type="region of interest" description="Disordered" evidence="1">
    <location>
        <begin position="1"/>
        <end position="61"/>
    </location>
</feature>
<gene>
    <name evidence="2" type="ORF">EW026_g7786</name>
</gene>
<evidence type="ECO:0000313" key="2">
    <source>
        <dbReference type="EMBL" id="THG93458.1"/>
    </source>
</evidence>
<reference evidence="2 3" key="1">
    <citation type="submission" date="2019-02" db="EMBL/GenBank/DDBJ databases">
        <title>Genome sequencing of the rare red list fungi Phlebia centrifuga.</title>
        <authorList>
            <person name="Buettner E."/>
            <person name="Kellner H."/>
        </authorList>
    </citation>
    <scope>NUCLEOTIDE SEQUENCE [LARGE SCALE GENOMIC DNA]</scope>
    <source>
        <strain evidence="2 3">DSM 108282</strain>
    </source>
</reference>
<comment type="caution">
    <text evidence="2">The sequence shown here is derived from an EMBL/GenBank/DDBJ whole genome shotgun (WGS) entry which is preliminary data.</text>
</comment>
<dbReference type="AlphaFoldDB" id="A0A4S4K6M5"/>
<dbReference type="Proteomes" id="UP000309038">
    <property type="component" value="Unassembled WGS sequence"/>
</dbReference>